<dbReference type="InterPro" id="IPR035185">
    <property type="entry name" value="DUF5305"/>
</dbReference>
<dbReference type="Pfam" id="PF17231">
    <property type="entry name" value="DUF5305"/>
    <property type="match status" value="1"/>
</dbReference>
<dbReference type="EMBL" id="FNVN01000001">
    <property type="protein sequence ID" value="SEF65234.1"/>
    <property type="molecule type" value="Genomic_DNA"/>
</dbReference>
<sequence>MAFEHRVKLFVSENHRLVVALLLLGGVLCLVGAGYVFSTPTTQTITEETDQQTFETRVGSSALVTRPTALYEQGERLENRSVYFLSASPSMRFEANTTVPSGQRVSVAQRLELEILGTRDGQPFYRSTRTLIETNETVSDGRVTASETVNVSAVGRDLAVLLEDAQDVGQFRLRLLLEVTYSTGEYEGTLRSTAPFVIQGQSYYIDGALAAEETESTFVEREVTQPPSPAEYGGLAAVGLLLFGVAAVVSRLEDRVDPEELRTQIVHDQHAEWISRGQFPTDSEKQYISILTLEDLVDVAIDTNRRVIHDPQIDAYAVIDSSEIYYYALDEIQADEWLDI</sequence>
<name>A0A1H5TR24_9EURY</name>
<evidence type="ECO:0000313" key="2">
    <source>
        <dbReference type="EMBL" id="SEF65234.1"/>
    </source>
</evidence>
<reference evidence="1 4" key="2">
    <citation type="journal article" date="2019" name="Nat. Commun.">
        <title>A new type of DNA phosphorothioation-based antiviral system in archaea.</title>
        <authorList>
            <person name="Xiong L."/>
            <person name="Liu S."/>
            <person name="Chen S."/>
            <person name="Xiao Y."/>
            <person name="Zhu B."/>
            <person name="Gao Y."/>
            <person name="Zhang Y."/>
            <person name="Chen B."/>
            <person name="Luo J."/>
            <person name="Deng Z."/>
            <person name="Chen X."/>
            <person name="Wang L."/>
            <person name="Chen S."/>
        </authorList>
    </citation>
    <scope>NUCLEOTIDE SEQUENCE [LARGE SCALE GENOMIC DNA]</scope>
    <source>
        <strain evidence="1 4">CGMCC 1.10331</strain>
    </source>
</reference>
<evidence type="ECO:0008006" key="5">
    <source>
        <dbReference type="Google" id="ProtNLM"/>
    </source>
</evidence>
<gene>
    <name evidence="1" type="ORF">DV707_05970</name>
    <name evidence="2" type="ORF">SAMN04488133_0355</name>
</gene>
<evidence type="ECO:0000313" key="3">
    <source>
        <dbReference type="Proteomes" id="UP000236740"/>
    </source>
</evidence>
<evidence type="ECO:0000313" key="1">
    <source>
        <dbReference type="EMBL" id="QCC47253.1"/>
    </source>
</evidence>
<dbReference type="RefSeq" id="WP_103990148.1">
    <property type="nucleotide sequence ID" value="NZ_CP031311.1"/>
</dbReference>
<dbReference type="KEGG" id="hlm:DV707_05970"/>
<evidence type="ECO:0000313" key="4">
    <source>
        <dbReference type="Proteomes" id="UP000296733"/>
    </source>
</evidence>
<dbReference type="EMBL" id="CP031311">
    <property type="protein sequence ID" value="QCC47253.1"/>
    <property type="molecule type" value="Genomic_DNA"/>
</dbReference>
<organism evidence="2 3">
    <name type="scientific">Halobellus limi</name>
    <dbReference type="NCBI Taxonomy" id="699433"/>
    <lineage>
        <taxon>Archaea</taxon>
        <taxon>Methanobacteriati</taxon>
        <taxon>Methanobacteriota</taxon>
        <taxon>Stenosarchaea group</taxon>
        <taxon>Halobacteria</taxon>
        <taxon>Halobacteriales</taxon>
        <taxon>Haloferacaceae</taxon>
        <taxon>Halobellus</taxon>
    </lineage>
</organism>
<dbReference type="GeneID" id="39857616"/>
<protein>
    <recommendedName>
        <fullName evidence="5">DUF5305 domain-containing protein</fullName>
    </recommendedName>
</protein>
<keyword evidence="3" id="KW-1185">Reference proteome</keyword>
<dbReference type="AlphaFoldDB" id="A0A1H5TR24"/>
<reference evidence="2 3" key="1">
    <citation type="submission" date="2016-10" db="EMBL/GenBank/DDBJ databases">
        <authorList>
            <person name="de Groot N.N."/>
        </authorList>
    </citation>
    <scope>NUCLEOTIDE SEQUENCE [LARGE SCALE GENOMIC DNA]</scope>
    <source>
        <strain evidence="2 3">CGMCC 1.10331</strain>
    </source>
</reference>
<dbReference type="OrthoDB" id="270764at2157"/>
<dbReference type="Proteomes" id="UP000296733">
    <property type="component" value="Chromosome"/>
</dbReference>
<dbReference type="Proteomes" id="UP000236740">
    <property type="component" value="Unassembled WGS sequence"/>
</dbReference>
<proteinExistence type="predicted"/>
<accession>A0A1H5TR24</accession>